<dbReference type="InterPro" id="IPR012302">
    <property type="entry name" value="Malic_NAD-bd"/>
</dbReference>
<dbReference type="InterPro" id="IPR012301">
    <property type="entry name" value="Malic_N_dom"/>
</dbReference>
<dbReference type="PANTHER" id="PTHR23406">
    <property type="entry name" value="MALIC ENZYME-RELATED"/>
    <property type="match status" value="1"/>
</dbReference>
<comment type="cofactor">
    <cofactor evidence="1">
        <name>Mn(2+)</name>
        <dbReference type="ChEBI" id="CHEBI:29035"/>
    </cofactor>
</comment>
<dbReference type="Pfam" id="PF00390">
    <property type="entry name" value="malic"/>
    <property type="match status" value="1"/>
</dbReference>
<keyword evidence="4" id="KW-0520">NAD</keyword>
<keyword evidence="3 5" id="KW-0479">Metal-binding</keyword>
<dbReference type="InterPro" id="IPR015884">
    <property type="entry name" value="Malic_enzyme_CS"/>
</dbReference>
<dbReference type="SMART" id="SM01274">
    <property type="entry name" value="malic"/>
    <property type="match status" value="1"/>
</dbReference>
<sequence>MTSTPGTPSSRIPLSVAGPVLCPYEGLEMLNLPQFNRGTGFTAEERETFKLHGFLPSSLQTLESQATRAYQQFRSLPTPLDKNSFLMSLKTQNEVLYFRLLQDHLKEMFSIVYTPTESEAIEQYSRLFRRPEGCFLDINFPERIEESLLAWGTNENVDYIVVSDGEEILGIGDQGVGAIGISSAKGVLMTLCAGVHPSRIIPVALDVGTDNSALLNDDLYLGNRHSRVRGARYDDFVAKFVEVVKRQYPRAILHFEDFGLSNARRLLDTYRPQLACFNDDVQGTGAVTLGALLAAMKVLRMRMRDIRFVIFGAGTAGTGIADQIRDFLKTEDVEAEQIFEHIWLVDKPGLLMKSMGDKLTPAQRQYAAYDERWEGCDTTSLLEVIKRVKPHALIGCSTKPGSFTDEVLSEMAKHVDRPIVFPLSNPTRLHEATPEQILRATNGKALVATGSPFDPINGREIAENNNCFVYPGIGLGAILSRADRITDEIIAAAALQLSSLAPAVTADDPDGPLLPDVQDIREISAKVATAVVLKALEVGVARVEQMDKVRVPREYGKCLAWVKTQMWKAEYRPLKRVMF</sequence>
<protein>
    <recommendedName>
        <fullName evidence="5">Malic enzyme</fullName>
    </recommendedName>
</protein>
<dbReference type="InterPro" id="IPR001891">
    <property type="entry name" value="Malic_OxRdtase"/>
</dbReference>
<evidence type="ECO:0000256" key="3">
    <source>
        <dbReference type="ARBA" id="ARBA00022723"/>
    </source>
</evidence>
<dbReference type="PIRSF" id="PIRSF000106">
    <property type="entry name" value="ME"/>
    <property type="match status" value="1"/>
</dbReference>
<dbReference type="Gene3D" id="3.40.50.720">
    <property type="entry name" value="NAD(P)-binding Rossmann-like Domain"/>
    <property type="match status" value="1"/>
</dbReference>
<accession>A0ABR1F165</accession>
<dbReference type="CDD" id="cd05312">
    <property type="entry name" value="NAD_bind_1_malic_enz"/>
    <property type="match status" value="1"/>
</dbReference>
<comment type="caution">
    <text evidence="8">The sequence shown here is derived from an EMBL/GenBank/DDBJ whole genome shotgun (WGS) entry which is preliminary data.</text>
</comment>
<dbReference type="InterPro" id="IPR036291">
    <property type="entry name" value="NAD(P)-bd_dom_sf"/>
</dbReference>
<evidence type="ECO:0000256" key="4">
    <source>
        <dbReference type="ARBA" id="ARBA00023027"/>
    </source>
</evidence>
<dbReference type="Proteomes" id="UP001498771">
    <property type="component" value="Unassembled WGS sequence"/>
</dbReference>
<evidence type="ECO:0000313" key="8">
    <source>
        <dbReference type="EMBL" id="KAK7202818.1"/>
    </source>
</evidence>
<dbReference type="SMART" id="SM00919">
    <property type="entry name" value="Malic_M"/>
    <property type="match status" value="1"/>
</dbReference>
<feature type="domain" description="Malic enzyme N-terminal" evidence="7">
    <location>
        <begin position="90"/>
        <end position="271"/>
    </location>
</feature>
<keyword evidence="9" id="KW-1185">Reference proteome</keyword>
<dbReference type="Pfam" id="PF03949">
    <property type="entry name" value="Malic_M"/>
    <property type="match status" value="1"/>
</dbReference>
<evidence type="ECO:0000259" key="7">
    <source>
        <dbReference type="SMART" id="SM01274"/>
    </source>
</evidence>
<feature type="domain" description="Malic enzyme NAD-binding" evidence="6">
    <location>
        <begin position="281"/>
        <end position="536"/>
    </location>
</feature>
<keyword evidence="5" id="KW-0560">Oxidoreductase</keyword>
<dbReference type="PROSITE" id="PS00331">
    <property type="entry name" value="MALIC_ENZYMES"/>
    <property type="match status" value="1"/>
</dbReference>
<dbReference type="SUPFAM" id="SSF53223">
    <property type="entry name" value="Aminoacid dehydrogenase-like, N-terminal domain"/>
    <property type="match status" value="1"/>
</dbReference>
<dbReference type="InterPro" id="IPR037062">
    <property type="entry name" value="Malic_N_dom_sf"/>
</dbReference>
<organism evidence="8 9">
    <name type="scientific">Myxozyma melibiosi</name>
    <dbReference type="NCBI Taxonomy" id="54550"/>
    <lineage>
        <taxon>Eukaryota</taxon>
        <taxon>Fungi</taxon>
        <taxon>Dikarya</taxon>
        <taxon>Ascomycota</taxon>
        <taxon>Saccharomycotina</taxon>
        <taxon>Lipomycetes</taxon>
        <taxon>Lipomycetales</taxon>
        <taxon>Lipomycetaceae</taxon>
        <taxon>Myxozyma</taxon>
    </lineage>
</organism>
<evidence type="ECO:0000259" key="6">
    <source>
        <dbReference type="SMART" id="SM00919"/>
    </source>
</evidence>
<evidence type="ECO:0000256" key="5">
    <source>
        <dbReference type="RuleBase" id="RU003426"/>
    </source>
</evidence>
<dbReference type="PRINTS" id="PR00072">
    <property type="entry name" value="MALOXRDTASE"/>
</dbReference>
<dbReference type="SUPFAM" id="SSF51735">
    <property type="entry name" value="NAD(P)-binding Rossmann-fold domains"/>
    <property type="match status" value="1"/>
</dbReference>
<gene>
    <name evidence="8" type="ORF">BZA70DRAFT_94352</name>
</gene>
<evidence type="ECO:0000256" key="2">
    <source>
        <dbReference type="ARBA" id="ARBA00008785"/>
    </source>
</evidence>
<dbReference type="InterPro" id="IPR046346">
    <property type="entry name" value="Aminoacid_DH-like_N_sf"/>
</dbReference>
<reference evidence="8 9" key="1">
    <citation type="submission" date="2024-03" db="EMBL/GenBank/DDBJ databases">
        <title>Genome-scale model development and genomic sequencing of the oleaginous clade Lipomyces.</title>
        <authorList>
            <consortium name="Lawrence Berkeley National Laboratory"/>
            <person name="Czajka J.J."/>
            <person name="Han Y."/>
            <person name="Kim J."/>
            <person name="Mondo S.J."/>
            <person name="Hofstad B.A."/>
            <person name="Robles A."/>
            <person name="Haridas S."/>
            <person name="Riley R."/>
            <person name="LaButti K."/>
            <person name="Pangilinan J."/>
            <person name="Andreopoulos W."/>
            <person name="Lipzen A."/>
            <person name="Yan J."/>
            <person name="Wang M."/>
            <person name="Ng V."/>
            <person name="Grigoriev I.V."/>
            <person name="Spatafora J.W."/>
            <person name="Magnuson J.K."/>
            <person name="Baker S.E."/>
            <person name="Pomraning K.R."/>
        </authorList>
    </citation>
    <scope>NUCLEOTIDE SEQUENCE [LARGE SCALE GENOMIC DNA]</scope>
    <source>
        <strain evidence="8 9">Phaff 52-87</strain>
    </source>
</reference>
<evidence type="ECO:0000313" key="9">
    <source>
        <dbReference type="Proteomes" id="UP001498771"/>
    </source>
</evidence>
<dbReference type="GeneID" id="90041072"/>
<evidence type="ECO:0000256" key="1">
    <source>
        <dbReference type="ARBA" id="ARBA00001936"/>
    </source>
</evidence>
<dbReference type="PANTHER" id="PTHR23406:SF34">
    <property type="entry name" value="NAD-DEPENDENT MALIC ENZYME, MITOCHONDRIAL"/>
    <property type="match status" value="1"/>
</dbReference>
<dbReference type="EMBL" id="JBBJBU010000015">
    <property type="protein sequence ID" value="KAK7202818.1"/>
    <property type="molecule type" value="Genomic_DNA"/>
</dbReference>
<dbReference type="Gene3D" id="3.40.50.10380">
    <property type="entry name" value="Malic enzyme, N-terminal domain"/>
    <property type="match status" value="1"/>
</dbReference>
<dbReference type="NCBIfam" id="NF010052">
    <property type="entry name" value="PRK13529.1"/>
    <property type="match status" value="1"/>
</dbReference>
<name>A0ABR1F165_9ASCO</name>
<comment type="similarity">
    <text evidence="2 5">Belongs to the malic enzymes family.</text>
</comment>
<dbReference type="RefSeq" id="XP_064765851.1">
    <property type="nucleotide sequence ID" value="XM_064915560.1"/>
</dbReference>
<proteinExistence type="inferred from homology"/>